<protein>
    <submittedName>
        <fullName evidence="2">Uncharacterized protein</fullName>
    </submittedName>
</protein>
<gene>
    <name evidence="2" type="ORF">J7I42_23820</name>
</gene>
<dbReference type="RefSeq" id="WP_209141388.1">
    <property type="nucleotide sequence ID" value="NZ_JAGHKO010000006.1"/>
</dbReference>
<evidence type="ECO:0000313" key="2">
    <source>
        <dbReference type="EMBL" id="MBO9203334.1"/>
    </source>
</evidence>
<feature type="transmembrane region" description="Helical" evidence="1">
    <location>
        <begin position="6"/>
        <end position="25"/>
    </location>
</feature>
<reference evidence="2 3" key="1">
    <citation type="submission" date="2021-03" db="EMBL/GenBank/DDBJ databases">
        <title>Assistant Professor.</title>
        <authorList>
            <person name="Huq M.A."/>
        </authorList>
    </citation>
    <scope>NUCLEOTIDE SEQUENCE [LARGE SCALE GENOMIC DNA]</scope>
    <source>
        <strain evidence="2 3">MAH-29</strain>
    </source>
</reference>
<dbReference type="Proteomes" id="UP000677244">
    <property type="component" value="Unassembled WGS sequence"/>
</dbReference>
<keyword evidence="3" id="KW-1185">Reference proteome</keyword>
<dbReference type="EMBL" id="JAGHKO010000006">
    <property type="protein sequence ID" value="MBO9203334.1"/>
    <property type="molecule type" value="Genomic_DNA"/>
</dbReference>
<organism evidence="2 3">
    <name type="scientific">Niastella soli</name>
    <dbReference type="NCBI Taxonomy" id="2821487"/>
    <lineage>
        <taxon>Bacteria</taxon>
        <taxon>Pseudomonadati</taxon>
        <taxon>Bacteroidota</taxon>
        <taxon>Chitinophagia</taxon>
        <taxon>Chitinophagales</taxon>
        <taxon>Chitinophagaceae</taxon>
        <taxon>Niastella</taxon>
    </lineage>
</organism>
<sequence length="167" mass="19186">MSDVVIVLMLLVPIIAVVIILNNANKRRRKKAQKKINTYITEATRQTGITNYYRKQLLSQTLILDEKARKLLIVEHNGVFSHEEFPLDAVSGIAVVNHTQAFTLEGKGQKKEHLTTRIGVELKFRKVDGERFLTLYDHLEHNVYLMADLDKEAHQLREKIEKARAGN</sequence>
<name>A0ABS3YZS7_9BACT</name>
<proteinExistence type="predicted"/>
<evidence type="ECO:0000313" key="3">
    <source>
        <dbReference type="Proteomes" id="UP000677244"/>
    </source>
</evidence>
<evidence type="ECO:0000256" key="1">
    <source>
        <dbReference type="SAM" id="Phobius"/>
    </source>
</evidence>
<accession>A0ABS3YZS7</accession>
<keyword evidence="1" id="KW-0472">Membrane</keyword>
<comment type="caution">
    <text evidence="2">The sequence shown here is derived from an EMBL/GenBank/DDBJ whole genome shotgun (WGS) entry which is preliminary data.</text>
</comment>
<keyword evidence="1" id="KW-0812">Transmembrane</keyword>
<keyword evidence="1" id="KW-1133">Transmembrane helix</keyword>